<dbReference type="PANTHER" id="PTHR19857">
    <property type="entry name" value="MITOCHONDRIAL DIVISION PROTEIN 1-RELATED"/>
    <property type="match status" value="1"/>
</dbReference>
<dbReference type="PROSITE" id="PS51257">
    <property type="entry name" value="PROKAR_LIPOPROTEIN"/>
    <property type="match status" value="1"/>
</dbReference>
<dbReference type="InterPro" id="IPR036322">
    <property type="entry name" value="WD40_repeat_dom_sf"/>
</dbReference>
<dbReference type="STRING" id="161398.PP2015_4083"/>
<dbReference type="InterPro" id="IPR015943">
    <property type="entry name" value="WD40/YVTN_repeat-like_dom_sf"/>
</dbReference>
<protein>
    <submittedName>
        <fullName evidence="3">Uncharacterized protein</fullName>
    </submittedName>
</protein>
<dbReference type="OrthoDB" id="6282600at2"/>
<name>A0A0S2K867_9GAMM</name>
<keyword evidence="4" id="KW-1185">Reference proteome</keyword>
<dbReference type="PATRIC" id="fig|161398.10.peg.4187"/>
<dbReference type="EMBL" id="CP013188">
    <property type="protein sequence ID" value="ALO44551.1"/>
    <property type="molecule type" value="Genomic_DNA"/>
</dbReference>
<sequence>MLKSLSLVFVMLLLFGCEEQNQFSIEQLDEYRYSQDLVYLAQFSSDSEQLLVVDEKRLVSIWQLSTKKKVFTLPPSKTPEDLRAVYFKKSENLLLLSGQNYIDFWDIKLKSKIGSLKVFSDEPLAKISSINVSQYAGVIAVGMTDGTVFLYNRASNSSVKKIIHDGTVNHIHFLSADRYLLTSGTDGQVIKSAVSNLEETYSKQLKNRVSTLVIDESSNKSFVSDVLDKQMFFMLDNGKSISEINYTARFRWFRLGEFYGEGEFLITTTPKTDISLWDVSSGNELFTWNSKTLSLGSTNLDLMVNKNKILTFTSEGVYQVWDLTKE</sequence>
<accession>A0A0S2K867</accession>
<dbReference type="KEGG" id="pphe:PP2015_4083"/>
<dbReference type="InterPro" id="IPR051179">
    <property type="entry name" value="WD_repeat_multifunction"/>
</dbReference>
<dbReference type="RefSeq" id="WP_058032399.1">
    <property type="nucleotide sequence ID" value="NZ_CP013188.1"/>
</dbReference>
<proteinExistence type="predicted"/>
<reference evidence="3 4" key="1">
    <citation type="submission" date="2015-11" db="EMBL/GenBank/DDBJ databases">
        <authorList>
            <person name="Zhang Y."/>
            <person name="Guo Z."/>
        </authorList>
    </citation>
    <scope>NUCLEOTIDE SEQUENCE [LARGE SCALE GENOMIC DNA]</scope>
    <source>
        <strain evidence="3 4">KCTC 12086</strain>
    </source>
</reference>
<dbReference type="AlphaFoldDB" id="A0A0S2K867"/>
<keyword evidence="2" id="KW-0677">Repeat</keyword>
<evidence type="ECO:0000256" key="1">
    <source>
        <dbReference type="ARBA" id="ARBA00022574"/>
    </source>
</evidence>
<dbReference type="Proteomes" id="UP000061457">
    <property type="component" value="Chromosome II"/>
</dbReference>
<dbReference type="InterPro" id="IPR001680">
    <property type="entry name" value="WD40_rpt"/>
</dbReference>
<dbReference type="SUPFAM" id="SSF50978">
    <property type="entry name" value="WD40 repeat-like"/>
    <property type="match status" value="1"/>
</dbReference>
<dbReference type="PANTHER" id="PTHR19857:SF8">
    <property type="entry name" value="ANGIO-ASSOCIATED MIGRATORY CELL PROTEIN"/>
    <property type="match status" value="1"/>
</dbReference>
<gene>
    <name evidence="3" type="ORF">PP2015_4083</name>
</gene>
<evidence type="ECO:0000256" key="2">
    <source>
        <dbReference type="ARBA" id="ARBA00022737"/>
    </source>
</evidence>
<keyword evidence="1" id="KW-0853">WD repeat</keyword>
<dbReference type="Gene3D" id="2.130.10.10">
    <property type="entry name" value="YVTN repeat-like/Quinoprotein amine dehydrogenase"/>
    <property type="match status" value="1"/>
</dbReference>
<organism evidence="3 4">
    <name type="scientific">Pseudoalteromonas phenolica</name>
    <dbReference type="NCBI Taxonomy" id="161398"/>
    <lineage>
        <taxon>Bacteria</taxon>
        <taxon>Pseudomonadati</taxon>
        <taxon>Pseudomonadota</taxon>
        <taxon>Gammaproteobacteria</taxon>
        <taxon>Alteromonadales</taxon>
        <taxon>Pseudoalteromonadaceae</taxon>
        <taxon>Pseudoalteromonas</taxon>
    </lineage>
</organism>
<evidence type="ECO:0000313" key="4">
    <source>
        <dbReference type="Proteomes" id="UP000061457"/>
    </source>
</evidence>
<evidence type="ECO:0000313" key="3">
    <source>
        <dbReference type="EMBL" id="ALO44551.1"/>
    </source>
</evidence>
<dbReference type="SMART" id="SM00320">
    <property type="entry name" value="WD40"/>
    <property type="match status" value="3"/>
</dbReference>